<evidence type="ECO:0000313" key="2">
    <source>
        <dbReference type="EMBL" id="KAK7489703.1"/>
    </source>
</evidence>
<reference evidence="2 3" key="1">
    <citation type="journal article" date="2023" name="Sci. Data">
        <title>Genome assembly of the Korean intertidal mud-creeper Batillaria attramentaria.</title>
        <authorList>
            <person name="Patra A.K."/>
            <person name="Ho P.T."/>
            <person name="Jun S."/>
            <person name="Lee S.J."/>
            <person name="Kim Y."/>
            <person name="Won Y.J."/>
        </authorList>
    </citation>
    <scope>NUCLEOTIDE SEQUENCE [LARGE SCALE GENOMIC DNA]</scope>
    <source>
        <strain evidence="2">Wonlab-2016</strain>
    </source>
</reference>
<evidence type="ECO:0000256" key="1">
    <source>
        <dbReference type="SAM" id="MobiDB-lite"/>
    </source>
</evidence>
<accession>A0ABD0KRX4</accession>
<dbReference type="AlphaFoldDB" id="A0ABD0KRX4"/>
<comment type="caution">
    <text evidence="2">The sequence shown here is derived from an EMBL/GenBank/DDBJ whole genome shotgun (WGS) entry which is preliminary data.</text>
</comment>
<proteinExistence type="predicted"/>
<gene>
    <name evidence="2" type="ORF">BaRGS_00019098</name>
</gene>
<dbReference type="EMBL" id="JACVVK020000135">
    <property type="protein sequence ID" value="KAK7489703.1"/>
    <property type="molecule type" value="Genomic_DNA"/>
</dbReference>
<keyword evidence="3" id="KW-1185">Reference proteome</keyword>
<sequence>MASSRVGNEMEGSRVGNEMASSRLAPFTDGTPHGVIHDVFTDDERHGLVQQTCHVPYTLIAITTSPRDDWLINPKPSKSPLGACRKRNRR</sequence>
<organism evidence="2 3">
    <name type="scientific">Batillaria attramentaria</name>
    <dbReference type="NCBI Taxonomy" id="370345"/>
    <lineage>
        <taxon>Eukaryota</taxon>
        <taxon>Metazoa</taxon>
        <taxon>Spiralia</taxon>
        <taxon>Lophotrochozoa</taxon>
        <taxon>Mollusca</taxon>
        <taxon>Gastropoda</taxon>
        <taxon>Caenogastropoda</taxon>
        <taxon>Sorbeoconcha</taxon>
        <taxon>Cerithioidea</taxon>
        <taxon>Batillariidae</taxon>
        <taxon>Batillaria</taxon>
    </lineage>
</organism>
<feature type="region of interest" description="Disordered" evidence="1">
    <location>
        <begin position="68"/>
        <end position="90"/>
    </location>
</feature>
<evidence type="ECO:0000313" key="3">
    <source>
        <dbReference type="Proteomes" id="UP001519460"/>
    </source>
</evidence>
<dbReference type="Proteomes" id="UP001519460">
    <property type="component" value="Unassembled WGS sequence"/>
</dbReference>
<feature type="region of interest" description="Disordered" evidence="1">
    <location>
        <begin position="1"/>
        <end position="31"/>
    </location>
</feature>
<name>A0ABD0KRX4_9CAEN</name>
<protein>
    <submittedName>
        <fullName evidence="2">Uncharacterized protein</fullName>
    </submittedName>
</protein>